<sequence length="215" mass="23840">MQQQNPPSQIGGLRLPATATMFVEVRVFSSILLFFGLLQSPREKEDQNVGNCIICSNPNNLEFGYHVGKEKMGSDQKTFESCWRRPVIGIVFSVAAHIAEIGEISVKGKRLVFDLQIDLEVGQARSKQIMEVGRMSLWFRSIADIDIEEEQMHLGISIPWFCLLLGGKRQHAPALPASIAGGRRRNKGGVSEKRRGSRQLSLIAEDPAIAALPFP</sequence>
<comment type="caution">
    <text evidence="1">The sequence shown here is derived from an EMBL/GenBank/DDBJ whole genome shotgun (WGS) entry which is preliminary data.</text>
</comment>
<protein>
    <submittedName>
        <fullName evidence="1">Uncharacterized protein</fullName>
    </submittedName>
</protein>
<reference evidence="1 2" key="1">
    <citation type="journal article" date="2022" name="Hortic Res">
        <title>A haplotype resolved chromosomal level avocado genome allows analysis of novel avocado genes.</title>
        <authorList>
            <person name="Nath O."/>
            <person name="Fletcher S.J."/>
            <person name="Hayward A."/>
            <person name="Shaw L.M."/>
            <person name="Masouleh A.K."/>
            <person name="Furtado A."/>
            <person name="Henry R.J."/>
            <person name="Mitter N."/>
        </authorList>
    </citation>
    <scope>NUCLEOTIDE SEQUENCE [LARGE SCALE GENOMIC DNA]</scope>
    <source>
        <strain evidence="2">cv. Hass</strain>
    </source>
</reference>
<dbReference type="EMBL" id="CM056814">
    <property type="protein sequence ID" value="KAJ8627648.1"/>
    <property type="molecule type" value="Genomic_DNA"/>
</dbReference>
<proteinExistence type="predicted"/>
<accession>A0ACC2L2P8</accession>
<evidence type="ECO:0000313" key="2">
    <source>
        <dbReference type="Proteomes" id="UP001234297"/>
    </source>
</evidence>
<gene>
    <name evidence="1" type="ORF">MRB53_020955</name>
</gene>
<name>A0ACC2L2P8_PERAE</name>
<keyword evidence="2" id="KW-1185">Reference proteome</keyword>
<evidence type="ECO:0000313" key="1">
    <source>
        <dbReference type="EMBL" id="KAJ8627648.1"/>
    </source>
</evidence>
<organism evidence="1 2">
    <name type="scientific">Persea americana</name>
    <name type="common">Avocado</name>
    <dbReference type="NCBI Taxonomy" id="3435"/>
    <lineage>
        <taxon>Eukaryota</taxon>
        <taxon>Viridiplantae</taxon>
        <taxon>Streptophyta</taxon>
        <taxon>Embryophyta</taxon>
        <taxon>Tracheophyta</taxon>
        <taxon>Spermatophyta</taxon>
        <taxon>Magnoliopsida</taxon>
        <taxon>Magnoliidae</taxon>
        <taxon>Laurales</taxon>
        <taxon>Lauraceae</taxon>
        <taxon>Persea</taxon>
    </lineage>
</organism>
<dbReference type="Proteomes" id="UP001234297">
    <property type="component" value="Chromosome 6"/>
</dbReference>